<gene>
    <name evidence="1" type="ORF">IJ22_44640</name>
</gene>
<accession>A0A0U2WED3</accession>
<reference evidence="1 2" key="2">
    <citation type="journal article" date="2016" name="Genome Announc.">
        <title>Complete Genome Sequences of Two Interactive Moderate Thermophiles, Paenibacillus napthalenovorans 32O-Y and Paenibacillus sp. 32O-W.</title>
        <authorList>
            <person name="Butler R.R.III."/>
            <person name="Wang J."/>
            <person name="Stark B.C."/>
            <person name="Pombert J.F."/>
        </authorList>
    </citation>
    <scope>NUCLEOTIDE SEQUENCE [LARGE SCALE GENOMIC DNA]</scope>
    <source>
        <strain evidence="1 2">32O-Y</strain>
    </source>
</reference>
<organism evidence="1 2">
    <name type="scientific">Paenibacillus naphthalenovorans</name>
    <dbReference type="NCBI Taxonomy" id="162209"/>
    <lineage>
        <taxon>Bacteria</taxon>
        <taxon>Bacillati</taxon>
        <taxon>Bacillota</taxon>
        <taxon>Bacilli</taxon>
        <taxon>Bacillales</taxon>
        <taxon>Paenibacillaceae</taxon>
        <taxon>Paenibacillus</taxon>
    </lineage>
</organism>
<dbReference type="KEGG" id="pnp:IJ22_44640"/>
<reference evidence="2" key="1">
    <citation type="submission" date="2015-12" db="EMBL/GenBank/DDBJ databases">
        <title>Complete genome sequences of two moderately thermophilic Paenibacillus species.</title>
        <authorList>
            <person name="Butler R.III."/>
            <person name="Wang J."/>
            <person name="Stark B.C."/>
            <person name="Pombert J.-F."/>
        </authorList>
    </citation>
    <scope>NUCLEOTIDE SEQUENCE [LARGE SCALE GENOMIC DNA]</scope>
    <source>
        <strain evidence="2">32O-Y</strain>
    </source>
</reference>
<dbReference type="InterPro" id="IPR015231">
    <property type="entry name" value="DUF1934"/>
</dbReference>
<name>A0A0U2WED3_9BACL</name>
<evidence type="ECO:0000313" key="1">
    <source>
        <dbReference type="EMBL" id="ALS24750.1"/>
    </source>
</evidence>
<dbReference type="EMBL" id="CP013652">
    <property type="protein sequence ID" value="ALS24750.1"/>
    <property type="molecule type" value="Genomic_DNA"/>
</dbReference>
<dbReference type="Gene3D" id="2.40.128.20">
    <property type="match status" value="1"/>
</dbReference>
<dbReference type="AlphaFoldDB" id="A0A0U2WED3"/>
<proteinExistence type="predicted"/>
<dbReference type="STRING" id="162209.IJ22_44640"/>
<dbReference type="Proteomes" id="UP000061660">
    <property type="component" value="Chromosome"/>
</dbReference>
<keyword evidence="2" id="KW-1185">Reference proteome</keyword>
<sequence>MTDKHTSAAHRRRVDIILESFAAGERIVRRMDGDLFLKGEQVYVRYDEPPEAEMGRTVTMVKAGQGELRIVRHGDIRLEQTFIPGKRHTGYLQTPQGRIELETETLSLDVRQEGPPDSLDDISAPGGPLTIAWSYKLSVMGEDGGEYRLLLRAVPQKDSDPGSGRAC</sequence>
<dbReference type="PATRIC" id="fig|162209.4.peg.4712"/>
<dbReference type="Pfam" id="PF09148">
    <property type="entry name" value="DUF1934"/>
    <property type="match status" value="1"/>
</dbReference>
<protein>
    <submittedName>
        <fullName evidence="1">Calycin-like protein</fullName>
    </submittedName>
</protein>
<evidence type="ECO:0000313" key="2">
    <source>
        <dbReference type="Proteomes" id="UP000061660"/>
    </source>
</evidence>
<dbReference type="InterPro" id="IPR012674">
    <property type="entry name" value="Calycin"/>
</dbReference>
<dbReference type="OrthoDB" id="2641675at2"/>
<dbReference type="SUPFAM" id="SSF50814">
    <property type="entry name" value="Lipocalins"/>
    <property type="match status" value="1"/>
</dbReference>
<dbReference type="RefSeq" id="WP_074728923.1">
    <property type="nucleotide sequence ID" value="NZ_BJCS01000013.1"/>
</dbReference>